<evidence type="ECO:0000259" key="9">
    <source>
        <dbReference type="Pfam" id="PF00814"/>
    </source>
</evidence>
<evidence type="ECO:0000256" key="1">
    <source>
        <dbReference type="ARBA" id="ARBA00022490"/>
    </source>
</evidence>
<dbReference type="SUPFAM" id="SSF53067">
    <property type="entry name" value="Actin-like ATPase domain"/>
    <property type="match status" value="1"/>
</dbReference>
<comment type="function">
    <text evidence="8">Required for the formation of a threonylcarbamoyl group on adenosine at position 37 (t(6)A37) in tRNAs that read codons beginning with adenine. Is involved in the transfer of the threonylcarbamoyl moiety of threonylcarbamoyl-AMP (TC-AMP) to the N6 group of A37, together with TsaE and TsaB. TsaD likely plays a direct catalytic role in this reaction.</text>
</comment>
<dbReference type="InterPro" id="IPR017860">
    <property type="entry name" value="Peptidase_M22_CS"/>
</dbReference>
<evidence type="ECO:0000256" key="8">
    <source>
        <dbReference type="HAMAP-Rule" id="MF_01445"/>
    </source>
</evidence>
<dbReference type="PROSITE" id="PS01016">
    <property type="entry name" value="GLYCOPROTEASE"/>
    <property type="match status" value="1"/>
</dbReference>
<name>S0EUV5_CHTCT</name>
<sequence length="362" mass="38298">MKVHEKSEDSVQGSLDGGRGIMAAKMRVLGIETSCDETSVAIVEEGERVLSNIVASQVDLHARYGGIVPEVASRHHVERFIPVMCEALASAKTTLDDVGLIAVTNRPGLLGALLVGVSAAKALAMALRRPIVAVHHLEGHLYSAFLADNTLYERLPLVALIVSGGHTQLVWMEGYGRYALLGATRDDAAGEAFDKGARLLGLPYPGGPNLSKLAEGGDPSRISFPRGMISEGLDFSFSGLKTALRTFLEKDQGATSLADIAASYEAAIVDVLVAKLRRALQATGAKTACVVGGVAANRLLQRRMRAMAVEEGLHLVMPEPTLCTDNAAMIAAAGYWRYRTCGADALSFDTLATAPLATFQLA</sequence>
<feature type="binding site" evidence="8">
    <location>
        <position position="194"/>
    </location>
    <ligand>
        <name>substrate</name>
    </ligand>
</feature>
<dbReference type="GO" id="GO:0016787">
    <property type="term" value="F:hydrolase activity"/>
    <property type="evidence" value="ECO:0007669"/>
    <property type="project" value="UniProtKB-KW"/>
</dbReference>
<evidence type="ECO:0000313" key="11">
    <source>
        <dbReference type="Proteomes" id="UP000014227"/>
    </source>
</evidence>
<evidence type="ECO:0000313" key="10">
    <source>
        <dbReference type="EMBL" id="CCW34132.1"/>
    </source>
</evidence>
<dbReference type="NCBIfam" id="TIGR00329">
    <property type="entry name" value="gcp_kae1"/>
    <property type="match status" value="1"/>
</dbReference>
<reference evidence="11" key="1">
    <citation type="submission" date="2013-03" db="EMBL/GenBank/DDBJ databases">
        <title>Genome sequence of Chthonomonas calidirosea, the first sequenced genome from the Armatimonadetes phylum (formally candidate division OP10).</title>
        <authorList>
            <person name="Lee K.C.Y."/>
            <person name="Morgan X.C."/>
            <person name="Dunfield P.F."/>
            <person name="Tamas I."/>
            <person name="Houghton K.M."/>
            <person name="Vyssotski M."/>
            <person name="Ryan J.L.J."/>
            <person name="Lagutin K."/>
            <person name="McDonald I.R."/>
            <person name="Stott M.B."/>
        </authorList>
    </citation>
    <scope>NUCLEOTIDE SEQUENCE [LARGE SCALE GENOMIC DNA]</scope>
    <source>
        <strain evidence="11">DSM 23976 / ICMP 18418 / T49</strain>
    </source>
</reference>
<dbReference type="InterPro" id="IPR017861">
    <property type="entry name" value="KAE1/TsaD"/>
</dbReference>
<dbReference type="HAMAP" id="MF_01445">
    <property type="entry name" value="TsaD"/>
    <property type="match status" value="1"/>
</dbReference>
<dbReference type="InterPro" id="IPR000905">
    <property type="entry name" value="Gcp-like_dom"/>
</dbReference>
<keyword evidence="5 8" id="KW-0408">Iron</keyword>
<evidence type="ECO:0000256" key="4">
    <source>
        <dbReference type="ARBA" id="ARBA00022723"/>
    </source>
</evidence>
<feature type="domain" description="Gcp-like" evidence="9">
    <location>
        <begin position="49"/>
        <end position="331"/>
    </location>
</feature>
<feature type="binding site" evidence="8">
    <location>
        <position position="325"/>
    </location>
    <ligand>
        <name>Fe cation</name>
        <dbReference type="ChEBI" id="CHEBI:24875"/>
    </ligand>
</feature>
<organism evidence="10 11">
    <name type="scientific">Chthonomonas calidirosea (strain DSM 23976 / ICMP 18418 / T49)</name>
    <dbReference type="NCBI Taxonomy" id="1303518"/>
    <lineage>
        <taxon>Bacteria</taxon>
        <taxon>Bacillati</taxon>
        <taxon>Armatimonadota</taxon>
        <taxon>Chthonomonadia</taxon>
        <taxon>Chthonomonadales</taxon>
        <taxon>Chthonomonadaceae</taxon>
        <taxon>Chthonomonas</taxon>
    </lineage>
</organism>
<protein>
    <recommendedName>
        <fullName evidence="8">tRNA N6-adenosine threonylcarbamoyltransferase</fullName>
        <ecNumber evidence="8">2.3.1.234</ecNumber>
    </recommendedName>
    <alternativeName>
        <fullName evidence="8">N6-L-threonylcarbamoyladenine synthase</fullName>
        <shortName evidence="8">t(6)A synthase</shortName>
    </alternativeName>
    <alternativeName>
        <fullName evidence="8">t(6)A37 threonylcarbamoyladenosine biosynthesis protein TsaD</fullName>
    </alternativeName>
    <alternativeName>
        <fullName evidence="8">tRNA threonylcarbamoyladenosine biosynthesis protein TsaD</fullName>
    </alternativeName>
</protein>
<dbReference type="InterPro" id="IPR022450">
    <property type="entry name" value="TsaD"/>
</dbReference>
<evidence type="ECO:0000256" key="7">
    <source>
        <dbReference type="ARBA" id="ARBA00048117"/>
    </source>
</evidence>
<proteinExistence type="inferred from homology"/>
<dbReference type="FunCoup" id="S0EUV5">
    <property type="interactions" value="491"/>
</dbReference>
<comment type="subcellular location">
    <subcellularLocation>
        <location evidence="8">Cytoplasm</location>
    </subcellularLocation>
</comment>
<dbReference type="PANTHER" id="PTHR11735">
    <property type="entry name" value="TRNA N6-ADENOSINE THREONYLCARBAMOYLTRANSFERASE"/>
    <property type="match status" value="1"/>
</dbReference>
<dbReference type="Proteomes" id="UP000014227">
    <property type="component" value="Chromosome I"/>
</dbReference>
<keyword evidence="3 8" id="KW-0819">tRNA processing</keyword>
<evidence type="ECO:0000256" key="6">
    <source>
        <dbReference type="ARBA" id="ARBA00023315"/>
    </source>
</evidence>
<dbReference type="PRINTS" id="PR00789">
    <property type="entry name" value="OSIALOPTASE"/>
</dbReference>
<accession>S0EUV5</accession>
<comment type="similarity">
    <text evidence="8">Belongs to the KAE1 / TsaD family.</text>
</comment>
<dbReference type="FunFam" id="3.30.420.40:FF:000012">
    <property type="entry name" value="tRNA N6-adenosine threonylcarbamoyltransferase"/>
    <property type="match status" value="1"/>
</dbReference>
<dbReference type="GO" id="GO:0005506">
    <property type="term" value="F:iron ion binding"/>
    <property type="evidence" value="ECO:0007669"/>
    <property type="project" value="UniProtKB-UniRule"/>
</dbReference>
<dbReference type="GO" id="GO:0005737">
    <property type="term" value="C:cytoplasm"/>
    <property type="evidence" value="ECO:0007669"/>
    <property type="project" value="UniProtKB-SubCell"/>
</dbReference>
<feature type="binding site" evidence="8">
    <location>
        <begin position="161"/>
        <end position="165"/>
    </location>
    <ligand>
        <name>substrate</name>
    </ligand>
</feature>
<gene>
    <name evidence="8" type="primary">tsaD</name>
    <name evidence="10" type="ORF">CCALI_00295</name>
</gene>
<feature type="binding site" evidence="8">
    <location>
        <position position="140"/>
    </location>
    <ligand>
        <name>Fe cation</name>
        <dbReference type="ChEBI" id="CHEBI:24875"/>
    </ligand>
</feature>
<evidence type="ECO:0000256" key="5">
    <source>
        <dbReference type="ARBA" id="ARBA00023004"/>
    </source>
</evidence>
<dbReference type="EC" id="2.3.1.234" evidence="8"/>
<dbReference type="Pfam" id="PF00814">
    <property type="entry name" value="TsaD"/>
    <property type="match status" value="1"/>
</dbReference>
<keyword evidence="6 8" id="KW-0012">Acyltransferase</keyword>
<feature type="binding site" evidence="8">
    <location>
        <position position="297"/>
    </location>
    <ligand>
        <name>substrate</name>
    </ligand>
</feature>
<dbReference type="EMBL" id="HF951689">
    <property type="protein sequence ID" value="CCW34132.1"/>
    <property type="molecule type" value="Genomic_DNA"/>
</dbReference>
<comment type="catalytic activity">
    <reaction evidence="7 8">
        <text>L-threonylcarbamoyladenylate + adenosine(37) in tRNA = N(6)-L-threonylcarbamoyladenosine(37) in tRNA + AMP + H(+)</text>
        <dbReference type="Rhea" id="RHEA:37059"/>
        <dbReference type="Rhea" id="RHEA-COMP:10162"/>
        <dbReference type="Rhea" id="RHEA-COMP:10163"/>
        <dbReference type="ChEBI" id="CHEBI:15378"/>
        <dbReference type="ChEBI" id="CHEBI:73682"/>
        <dbReference type="ChEBI" id="CHEBI:74411"/>
        <dbReference type="ChEBI" id="CHEBI:74418"/>
        <dbReference type="ChEBI" id="CHEBI:456215"/>
        <dbReference type="EC" id="2.3.1.234"/>
    </reaction>
</comment>
<keyword evidence="11" id="KW-1185">Reference proteome</keyword>
<keyword evidence="1 8" id="KW-0963">Cytoplasm</keyword>
<dbReference type="CDD" id="cd24133">
    <property type="entry name" value="ASKHA_NBD_TsaD_bac"/>
    <property type="match status" value="1"/>
</dbReference>
<dbReference type="InterPro" id="IPR043129">
    <property type="entry name" value="ATPase_NBD"/>
</dbReference>
<dbReference type="KEGG" id="ccz:CCALI_00295"/>
<dbReference type="AlphaFoldDB" id="S0EUV5"/>
<keyword evidence="2 8" id="KW-0808">Transferase</keyword>
<dbReference type="GO" id="GO:0061711">
    <property type="term" value="F:tRNA N(6)-L-threonylcarbamoyladenine synthase activity"/>
    <property type="evidence" value="ECO:0007669"/>
    <property type="project" value="UniProtKB-EC"/>
</dbReference>
<dbReference type="STRING" id="454171.CP488_00862"/>
<dbReference type="FunFam" id="3.30.420.40:FF:000040">
    <property type="entry name" value="tRNA N6-adenosine threonylcarbamoyltransferase"/>
    <property type="match status" value="1"/>
</dbReference>
<comment type="caution">
    <text evidence="8">Lacks conserved residue(s) required for the propagation of feature annotation.</text>
</comment>
<dbReference type="GO" id="GO:0002949">
    <property type="term" value="P:tRNA threonylcarbamoyladenosine modification"/>
    <property type="evidence" value="ECO:0007669"/>
    <property type="project" value="UniProtKB-UniRule"/>
</dbReference>
<feature type="binding site" evidence="8">
    <location>
        <position position="207"/>
    </location>
    <ligand>
        <name>substrate</name>
    </ligand>
</feature>
<dbReference type="PATRIC" id="fig|1303518.3.peg.300"/>
<dbReference type="Gene3D" id="3.30.420.40">
    <property type="match status" value="2"/>
</dbReference>
<dbReference type="PANTHER" id="PTHR11735:SF6">
    <property type="entry name" value="TRNA N6-ADENOSINE THREONYLCARBAMOYLTRANSFERASE, MITOCHONDRIAL"/>
    <property type="match status" value="1"/>
</dbReference>
<evidence type="ECO:0000256" key="2">
    <source>
        <dbReference type="ARBA" id="ARBA00022679"/>
    </source>
</evidence>
<feature type="binding site" evidence="8">
    <location>
        <position position="136"/>
    </location>
    <ligand>
        <name>Fe cation</name>
        <dbReference type="ChEBI" id="CHEBI:24875"/>
    </ligand>
</feature>
<dbReference type="NCBIfam" id="TIGR03723">
    <property type="entry name" value="T6A_TsaD_YgjD"/>
    <property type="match status" value="1"/>
</dbReference>
<dbReference type="InParanoid" id="S0EUV5"/>
<dbReference type="HOGENOM" id="CLU_023208_0_2_0"/>
<evidence type="ECO:0000256" key="3">
    <source>
        <dbReference type="ARBA" id="ARBA00022694"/>
    </source>
</evidence>
<comment type="cofactor">
    <cofactor evidence="8">
        <name>Fe(2+)</name>
        <dbReference type="ChEBI" id="CHEBI:29033"/>
    </cofactor>
    <text evidence="8">Binds 1 Fe(2+) ion per subunit.</text>
</comment>
<keyword evidence="10" id="KW-0378">Hydrolase</keyword>
<keyword evidence="4 8" id="KW-0479">Metal-binding</keyword>
<dbReference type="eggNOG" id="COG0533">
    <property type="taxonomic scope" value="Bacteria"/>
</dbReference>